<feature type="transmembrane region" description="Helical" evidence="1">
    <location>
        <begin position="32"/>
        <end position="56"/>
    </location>
</feature>
<keyword evidence="3" id="KW-1185">Reference proteome</keyword>
<gene>
    <name evidence="2" type="ORF">EV420DRAFT_1479684</name>
</gene>
<comment type="caution">
    <text evidence="2">The sequence shown here is derived from an EMBL/GenBank/DDBJ whole genome shotgun (WGS) entry which is preliminary data.</text>
</comment>
<protein>
    <submittedName>
        <fullName evidence="2">Uncharacterized protein</fullName>
    </submittedName>
</protein>
<dbReference type="EMBL" id="JAUEPS010000017">
    <property type="protein sequence ID" value="KAK0458402.1"/>
    <property type="molecule type" value="Genomic_DNA"/>
</dbReference>
<proteinExistence type="predicted"/>
<dbReference type="GeneID" id="85353150"/>
<evidence type="ECO:0000313" key="3">
    <source>
        <dbReference type="Proteomes" id="UP001175211"/>
    </source>
</evidence>
<accession>A0AA39N591</accession>
<evidence type="ECO:0000313" key="2">
    <source>
        <dbReference type="EMBL" id="KAK0458402.1"/>
    </source>
</evidence>
<reference evidence="2" key="1">
    <citation type="submission" date="2023-06" db="EMBL/GenBank/DDBJ databases">
        <authorList>
            <consortium name="Lawrence Berkeley National Laboratory"/>
            <person name="Ahrendt S."/>
            <person name="Sahu N."/>
            <person name="Indic B."/>
            <person name="Wong-Bajracharya J."/>
            <person name="Merenyi Z."/>
            <person name="Ke H.-M."/>
            <person name="Monk M."/>
            <person name="Kocsube S."/>
            <person name="Drula E."/>
            <person name="Lipzen A."/>
            <person name="Balint B."/>
            <person name="Henrissat B."/>
            <person name="Andreopoulos B."/>
            <person name="Martin F.M."/>
            <person name="Harder C.B."/>
            <person name="Rigling D."/>
            <person name="Ford K.L."/>
            <person name="Foster G.D."/>
            <person name="Pangilinan J."/>
            <person name="Papanicolaou A."/>
            <person name="Barry K."/>
            <person name="LaButti K."/>
            <person name="Viragh M."/>
            <person name="Koriabine M."/>
            <person name="Yan M."/>
            <person name="Riley R."/>
            <person name="Champramary S."/>
            <person name="Plett K.L."/>
            <person name="Tsai I.J."/>
            <person name="Slot J."/>
            <person name="Sipos G."/>
            <person name="Plett J."/>
            <person name="Nagy L.G."/>
            <person name="Grigoriev I.V."/>
        </authorList>
    </citation>
    <scope>NUCLEOTIDE SEQUENCE</scope>
    <source>
        <strain evidence="2">CCBAS 213</strain>
    </source>
</reference>
<keyword evidence="1" id="KW-0812">Transmembrane</keyword>
<dbReference type="RefSeq" id="XP_060330672.1">
    <property type="nucleotide sequence ID" value="XM_060469602.1"/>
</dbReference>
<evidence type="ECO:0000256" key="1">
    <source>
        <dbReference type="SAM" id="Phobius"/>
    </source>
</evidence>
<dbReference type="AlphaFoldDB" id="A0AA39N591"/>
<organism evidence="2 3">
    <name type="scientific">Armillaria tabescens</name>
    <name type="common">Ringless honey mushroom</name>
    <name type="synonym">Agaricus tabescens</name>
    <dbReference type="NCBI Taxonomy" id="1929756"/>
    <lineage>
        <taxon>Eukaryota</taxon>
        <taxon>Fungi</taxon>
        <taxon>Dikarya</taxon>
        <taxon>Basidiomycota</taxon>
        <taxon>Agaricomycotina</taxon>
        <taxon>Agaricomycetes</taxon>
        <taxon>Agaricomycetidae</taxon>
        <taxon>Agaricales</taxon>
        <taxon>Marasmiineae</taxon>
        <taxon>Physalacriaceae</taxon>
        <taxon>Desarmillaria</taxon>
    </lineage>
</organism>
<sequence>MYRRFGQDKVVVSVCSRGLSVRARPGIRYSPLMRVGALLTLARIGVTVISFGLYGIQLKTRWVTIDKREGSGNESDVPLAPEGLNVWELMKGEKIGARVIGIGSVSPEENLAL</sequence>
<name>A0AA39N591_ARMTA</name>
<keyword evidence="1" id="KW-0472">Membrane</keyword>
<dbReference type="Proteomes" id="UP001175211">
    <property type="component" value="Unassembled WGS sequence"/>
</dbReference>
<keyword evidence="1" id="KW-1133">Transmembrane helix</keyword>